<feature type="compositionally biased region" description="Basic and acidic residues" evidence="7">
    <location>
        <begin position="1330"/>
        <end position="1374"/>
    </location>
</feature>
<feature type="region of interest" description="Disordered" evidence="7">
    <location>
        <begin position="1135"/>
        <end position="1180"/>
    </location>
</feature>
<feature type="compositionally biased region" description="Polar residues" evidence="7">
    <location>
        <begin position="618"/>
        <end position="645"/>
    </location>
</feature>
<feature type="compositionally biased region" description="Basic and acidic residues" evidence="7">
    <location>
        <begin position="913"/>
        <end position="945"/>
    </location>
</feature>
<evidence type="ECO:0000313" key="10">
    <source>
        <dbReference type="Proteomes" id="UP001056384"/>
    </source>
</evidence>
<evidence type="ECO:0000256" key="6">
    <source>
        <dbReference type="SAM" id="Coils"/>
    </source>
</evidence>
<feature type="coiled-coil region" evidence="6">
    <location>
        <begin position="330"/>
        <end position="594"/>
    </location>
</feature>
<feature type="compositionally biased region" description="Basic and acidic residues" evidence="7">
    <location>
        <begin position="129"/>
        <end position="145"/>
    </location>
</feature>
<proteinExistence type="predicted"/>
<feature type="coiled-coil region" evidence="6">
    <location>
        <begin position="163"/>
        <end position="190"/>
    </location>
</feature>
<dbReference type="InterPro" id="IPR000237">
    <property type="entry name" value="GRIP_dom"/>
</dbReference>
<comment type="subcellular location">
    <subcellularLocation>
        <location evidence="2">Cytoplasm</location>
    </subcellularLocation>
    <subcellularLocation>
        <location evidence="1">Endomembrane system</location>
        <topology evidence="1">Peripheral membrane protein</topology>
    </subcellularLocation>
</comment>
<dbReference type="Gene3D" id="1.20.5.340">
    <property type="match status" value="1"/>
</dbReference>
<protein>
    <submittedName>
        <fullName evidence="9">GRIP domain-containing protein</fullName>
    </submittedName>
</protein>
<gene>
    <name evidence="9" type="ORF">Slin15195_G082800</name>
</gene>
<keyword evidence="3" id="KW-0963">Cytoplasm</keyword>
<feature type="compositionally biased region" description="Basic and acidic residues" evidence="7">
    <location>
        <begin position="955"/>
        <end position="971"/>
    </location>
</feature>
<reference evidence="9" key="1">
    <citation type="submission" date="2022-06" db="EMBL/GenBank/DDBJ databases">
        <title>Complete genome sequences of two strains of the flax pathogen Septoria linicola.</title>
        <authorList>
            <person name="Lapalu N."/>
            <person name="Simon A."/>
            <person name="Demenou B."/>
            <person name="Paumier D."/>
            <person name="Guillot M.-P."/>
            <person name="Gout L."/>
            <person name="Valade R."/>
        </authorList>
    </citation>
    <scope>NUCLEOTIDE SEQUENCE</scope>
    <source>
        <strain evidence="9">SE15195</strain>
    </source>
</reference>
<evidence type="ECO:0000256" key="4">
    <source>
        <dbReference type="ARBA" id="ARBA00023054"/>
    </source>
</evidence>
<dbReference type="PROSITE" id="PS50913">
    <property type="entry name" value="GRIP"/>
    <property type="match status" value="1"/>
</dbReference>
<dbReference type="PANTHER" id="PTHR23157">
    <property type="entry name" value="GRIP AND COILED-COIL DOMAIN-CONTAINING PROTEIN 1"/>
    <property type="match status" value="1"/>
</dbReference>
<feature type="compositionally biased region" description="Basic and acidic residues" evidence="7">
    <location>
        <begin position="1275"/>
        <end position="1319"/>
    </location>
</feature>
<feature type="region of interest" description="Disordered" evidence="7">
    <location>
        <begin position="611"/>
        <end position="700"/>
    </location>
</feature>
<feature type="region of interest" description="Disordered" evidence="7">
    <location>
        <begin position="272"/>
        <end position="303"/>
    </location>
</feature>
<sequence>MFKRLQNNFNLDFLDNKIAEEQEKQKQQQQQQGQSQKGASPVKRTPSSARRGSGRADASSTRSGSRLRVPDAKDGLPLTKGPDPSEFVLDDDESATSSISISISRTPTPQPAGADDEKAAAVGEQAAAVKEKEKEGGSHDGDKGKSKAVVPAAVGDDELPEQVQRKLAHLEKLTAKYQDLLRNYRTAHARVSLIDPFEAILREHTSLTSIDDPGALVEFLSGSNLKYDMTREELKRVAGEKHELAKERDELKTKLEEAESKVKAAFDEAAGLRKERDEAKAESAARKDSSADPLGVTKAAAKSSANKSDDDAFFSYEDEVSRDGDVAKQLQEKDQSLKQKDEELQTFQIKEKEQTAYINELSAENASLRKDSETFKNDLEVKAVDLDAANTHIERKDLEIAAIKQELAGAIIARDAAKEEETAVTESLAQTEVQLASIQKQLKDSQDALEQKAAEAEARKSEAEENLKKYQAEHAKNFKEDKYAQGNEKGIANLRGLVTRLQADVKAKTDEATIAEARASDAERAVKMMEAEAAQTESTTAYLRQIERNAKQDQNKLHEAEQQRDALQKVVDSKKAHEQKVASLQVQLKQVQADRDKAYYAIINCGKCETPAKEPQVATPSEQTSTPARSRIGSETTDLSTQPTELGSAVATPGTPPVEEDEDKQTPTGAAKKKSKKKSKKPKKKADAEASTDAAGTKEDTIGVTVNDFIQDRDAASAKLEHKFANNPIIPLLKDMHDYVKKRTEAESDNQDSRAQHLEELIEKSDQAVKNKDYLLRQKDDEILALNRAMASMLPSDAKATFERQIEDLHNEIRALKEERDTKSARLSDLQQQLLEVQNTAASDDSLAWQDKADEHQKRIDELESDLSNKVSSIAALEEELTTRDADICKLKANIKSQVENEELIENLKEEKESMQDSMLEHGKAATDAKHELKEVKERRDRLQQEFDQLEEDSDKYRKQLKEAEARESDLKTQAGQLEADLESAKAKSASSEELEAAKSQVEALKREKEALQLAKDAAVAEIEELKSAHTASGTERDAKQQAILDELEKLKARAAELEKDLAASENLAQQRFKELSTSKELNTQFQIQLKKLKQESDELRAVKTDLEKSNAQVRKLEGKAKDLRSEITEYKSQAADKDTEIASLRGKAKTSEDRSKALEESYETARKDLEKTQSARDEAVDAREKLQISYKKLEEELKKQRPRIEELEKQVRQLTDESNSLREDLQTKETLQKSADSYVQSVQDQHRELVTRSKEMQERVDGLEEELADTQRTLSERSREGDTMRRLLADAESRADAKTKEYREQRDLAIEERDRAEADASTVGRKKAREIEDLKAKLRDAEQEAARASEARRDSEKREQDFKSSRAELERRLAQAQEDADATRTAMTQLHNSLDEGERQTTQLEKDKQDLRKQLEEREARLERLQKSSKTMAEELQQLKKLKQAGGGSGSSRTSIDSSAANRSRITSPAPAGRPSTSSGSIAGGAGSGDINYVYLRQVLLQFLGQKEKKHQLALVPVLGQLLHFDKAEEQKWSATIAAK</sequence>
<feature type="compositionally biased region" description="Basic and acidic residues" evidence="7">
    <location>
        <begin position="1394"/>
        <end position="1412"/>
    </location>
</feature>
<feature type="compositionally biased region" description="Basic and acidic residues" evidence="7">
    <location>
        <begin position="272"/>
        <end position="290"/>
    </location>
</feature>
<keyword evidence="4 6" id="KW-0175">Coiled coil</keyword>
<evidence type="ECO:0000256" key="3">
    <source>
        <dbReference type="ARBA" id="ARBA00022490"/>
    </source>
</evidence>
<feature type="region of interest" description="Disordered" evidence="7">
    <location>
        <begin position="1442"/>
        <end position="1484"/>
    </location>
</feature>
<dbReference type="Gene3D" id="1.10.287.1490">
    <property type="match status" value="1"/>
</dbReference>
<feature type="compositionally biased region" description="Polar residues" evidence="7">
    <location>
        <begin position="1233"/>
        <end position="1244"/>
    </location>
</feature>
<keyword evidence="5" id="KW-0472">Membrane</keyword>
<feature type="domain" description="GRIP" evidence="8">
    <location>
        <begin position="1487"/>
        <end position="1537"/>
    </location>
</feature>
<accession>A0A9Q9EKM3</accession>
<feature type="compositionally biased region" description="Basic and acidic residues" evidence="7">
    <location>
        <begin position="1245"/>
        <end position="1263"/>
    </location>
</feature>
<evidence type="ECO:0000256" key="2">
    <source>
        <dbReference type="ARBA" id="ARBA00004496"/>
    </source>
</evidence>
<dbReference type="GO" id="GO:0005794">
    <property type="term" value="C:Golgi apparatus"/>
    <property type="evidence" value="ECO:0007669"/>
    <property type="project" value="TreeGrafter"/>
</dbReference>
<evidence type="ECO:0000313" key="9">
    <source>
        <dbReference type="EMBL" id="USW54961.1"/>
    </source>
</evidence>
<name>A0A9Q9EKM3_9PEZI</name>
<feature type="compositionally biased region" description="Low complexity" evidence="7">
    <location>
        <begin position="27"/>
        <end position="40"/>
    </location>
</feature>
<evidence type="ECO:0000256" key="5">
    <source>
        <dbReference type="ARBA" id="ARBA00023136"/>
    </source>
</evidence>
<feature type="region of interest" description="Disordered" evidence="7">
    <location>
        <begin position="1"/>
        <end position="148"/>
    </location>
</feature>
<evidence type="ECO:0000256" key="7">
    <source>
        <dbReference type="SAM" id="MobiDB-lite"/>
    </source>
</evidence>
<evidence type="ECO:0000256" key="1">
    <source>
        <dbReference type="ARBA" id="ARBA00004184"/>
    </source>
</evidence>
<dbReference type="EMBL" id="CP099424">
    <property type="protein sequence ID" value="USW54961.1"/>
    <property type="molecule type" value="Genomic_DNA"/>
</dbReference>
<feature type="compositionally biased region" description="Basic and acidic residues" evidence="7">
    <location>
        <begin position="14"/>
        <end position="26"/>
    </location>
</feature>
<dbReference type="InterPro" id="IPR051952">
    <property type="entry name" value="Golgi-autophagy_related"/>
</dbReference>
<keyword evidence="10" id="KW-1185">Reference proteome</keyword>
<dbReference type="PANTHER" id="PTHR23157:SF25">
    <property type="entry name" value="GRIP AND COILED-COIL DOMAIN-CONTAINING PROTEIN 1"/>
    <property type="match status" value="1"/>
</dbReference>
<dbReference type="Pfam" id="PF01465">
    <property type="entry name" value="GRIP"/>
    <property type="match status" value="1"/>
</dbReference>
<feature type="compositionally biased region" description="Basic and acidic residues" evidence="7">
    <location>
        <begin position="1211"/>
        <end position="1232"/>
    </location>
</feature>
<feature type="compositionally biased region" description="Basic residues" evidence="7">
    <location>
        <begin position="671"/>
        <end position="684"/>
    </location>
</feature>
<feature type="compositionally biased region" description="Basic and acidic residues" evidence="7">
    <location>
        <begin position="1150"/>
        <end position="1180"/>
    </location>
</feature>
<dbReference type="SMART" id="SM00755">
    <property type="entry name" value="Grip"/>
    <property type="match status" value="1"/>
</dbReference>
<organism evidence="9 10">
    <name type="scientific">Septoria linicola</name>
    <dbReference type="NCBI Taxonomy" id="215465"/>
    <lineage>
        <taxon>Eukaryota</taxon>
        <taxon>Fungi</taxon>
        <taxon>Dikarya</taxon>
        <taxon>Ascomycota</taxon>
        <taxon>Pezizomycotina</taxon>
        <taxon>Dothideomycetes</taxon>
        <taxon>Dothideomycetidae</taxon>
        <taxon>Mycosphaerellales</taxon>
        <taxon>Mycosphaerellaceae</taxon>
        <taxon>Septoria</taxon>
    </lineage>
</organism>
<evidence type="ECO:0000259" key="8">
    <source>
        <dbReference type="PROSITE" id="PS50913"/>
    </source>
</evidence>
<feature type="region of interest" description="Disordered" evidence="7">
    <location>
        <begin position="913"/>
        <end position="1002"/>
    </location>
</feature>
<dbReference type="Proteomes" id="UP001056384">
    <property type="component" value="Chromosome 7"/>
</dbReference>
<feature type="region of interest" description="Disordered" evidence="7">
    <location>
        <begin position="1211"/>
        <end position="1412"/>
    </location>
</feature>